<dbReference type="OrthoDB" id="4089008at2759"/>
<dbReference type="InterPro" id="IPR007147">
    <property type="entry name" value="TF_Vhr"/>
</dbReference>
<name>G0VFY3_NAUCA</name>
<reference evidence="2 3" key="1">
    <citation type="journal article" date="2011" name="Proc. Natl. Acad. Sci. U.S.A.">
        <title>Evolutionary erosion of yeast sex chromosomes by mating-type switching accidents.</title>
        <authorList>
            <person name="Gordon J.L."/>
            <person name="Armisen D."/>
            <person name="Proux-Wera E."/>
            <person name="Oheigeartaigh S.S."/>
            <person name="Byrne K.P."/>
            <person name="Wolfe K.H."/>
        </authorList>
    </citation>
    <scope>NUCLEOTIDE SEQUENCE [LARGE SCALE GENOMIC DNA]</scope>
    <source>
        <strain evidence="3">ATCC 76901 / BCRC 22586 / CBS 4309 / NBRC 1992 / NRRL Y-12630</strain>
    </source>
</reference>
<feature type="region of interest" description="Disordered" evidence="1">
    <location>
        <begin position="99"/>
        <end position="153"/>
    </location>
</feature>
<dbReference type="GeneID" id="96904031"/>
<dbReference type="Pfam" id="PF04001">
    <property type="entry name" value="Vhr1"/>
    <property type="match status" value="1"/>
</dbReference>
<gene>
    <name evidence="2" type="primary">NCAS0E03320</name>
    <name evidence="2" type="ordered locus">NCAS_0E03320</name>
</gene>
<organism evidence="2 3">
    <name type="scientific">Naumovozyma castellii</name>
    <name type="common">Yeast</name>
    <name type="synonym">Saccharomyces castellii</name>
    <dbReference type="NCBI Taxonomy" id="27288"/>
    <lineage>
        <taxon>Eukaryota</taxon>
        <taxon>Fungi</taxon>
        <taxon>Dikarya</taxon>
        <taxon>Ascomycota</taxon>
        <taxon>Saccharomycotina</taxon>
        <taxon>Saccharomycetes</taxon>
        <taxon>Saccharomycetales</taxon>
        <taxon>Saccharomycetaceae</taxon>
        <taxon>Naumovozyma</taxon>
    </lineage>
</organism>
<evidence type="ECO:0000313" key="2">
    <source>
        <dbReference type="EMBL" id="CCC70402.1"/>
    </source>
</evidence>
<dbReference type="STRING" id="1064592.G0VFY3"/>
<sequence>MDKSNMTATKRYRIRKPAGQGTTHKIRERLNFIDEKKWKHFSSRRLELIDKFGLSQRKASEQDDNIKQIATLLRDEFGYSNSYTNEFEKLVTAAVQSVRRNRKRSKKKFSSVMSNDSSPTSSPSSSSCLTAVNSGSNVSSSEEEISSNVILPSPPSIRSVDENVAYTTITLVSNKSMNKTVTSPLPLKEQPIPPLVNNNNTGSNNVILPPVNVALANVLPTPPPSKPIIQTNEDIIRSILTSLLNPTSLIQGNETAATTSDLPVFLIEKILTQIQQSRTCLSILKSQEPHSANLENLGEMSIKASISFVIERYFTNLETASLNQLTTTSSSPEFLAILSSTLFNKASRTNLEGLPMNEVQIKLLFMVIGSIVRDFGFDSILYPLNEVVHHVLSKINTSSPVRNTANHTAAHGLSILSAVSMKAVKEENNDSNAIKQNSTLDDIMNRISKRSSISGVIGNGNENVKSPYMTVKMAIEKGTLPKPIIGGSN</sequence>
<proteinExistence type="predicted"/>
<feature type="compositionally biased region" description="Low complexity" evidence="1">
    <location>
        <begin position="110"/>
        <end position="150"/>
    </location>
</feature>
<dbReference type="HOGENOM" id="CLU_006698_2_1_1"/>
<evidence type="ECO:0008006" key="4">
    <source>
        <dbReference type="Google" id="ProtNLM"/>
    </source>
</evidence>
<dbReference type="InParanoid" id="G0VFY3"/>
<evidence type="ECO:0000256" key="1">
    <source>
        <dbReference type="SAM" id="MobiDB-lite"/>
    </source>
</evidence>
<dbReference type="Proteomes" id="UP000001640">
    <property type="component" value="Chromosome 5"/>
</dbReference>
<evidence type="ECO:0000313" key="3">
    <source>
        <dbReference type="Proteomes" id="UP000001640"/>
    </source>
</evidence>
<dbReference type="RefSeq" id="XP_003676759.1">
    <property type="nucleotide sequence ID" value="XM_003676711.1"/>
</dbReference>
<dbReference type="KEGG" id="ncs:NCAS_0E03320"/>
<dbReference type="EMBL" id="HE576756">
    <property type="protein sequence ID" value="CCC70402.1"/>
    <property type="molecule type" value="Genomic_DNA"/>
</dbReference>
<keyword evidence="3" id="KW-1185">Reference proteome</keyword>
<dbReference type="GO" id="GO:0006355">
    <property type="term" value="P:regulation of DNA-templated transcription"/>
    <property type="evidence" value="ECO:0007669"/>
    <property type="project" value="EnsemblFungi"/>
</dbReference>
<dbReference type="eggNOG" id="ENOG502QVE1">
    <property type="taxonomic scope" value="Eukaryota"/>
</dbReference>
<dbReference type="AlphaFoldDB" id="G0VFY3"/>
<protein>
    <recommendedName>
        <fullName evidence="4">Transcription factor VHR1</fullName>
    </recommendedName>
</protein>
<feature type="compositionally biased region" description="Basic residues" evidence="1">
    <location>
        <begin position="99"/>
        <end position="109"/>
    </location>
</feature>
<dbReference type="OMA" id="VRNTANH"/>
<reference key="2">
    <citation type="submission" date="2011-08" db="EMBL/GenBank/DDBJ databases">
        <title>Genome sequence of Naumovozyma castellii.</title>
        <authorList>
            <person name="Gordon J.L."/>
            <person name="Armisen D."/>
            <person name="Proux-Wera E."/>
            <person name="OhEigeartaigh S.S."/>
            <person name="Byrne K.P."/>
            <person name="Wolfe K.H."/>
        </authorList>
    </citation>
    <scope>NUCLEOTIDE SEQUENCE</scope>
    <source>
        <strain>Type strain:CBS 4309</strain>
    </source>
</reference>
<accession>G0VFY3</accession>